<evidence type="ECO:0000313" key="2">
    <source>
        <dbReference type="EMBL" id="KAK3239315.1"/>
    </source>
</evidence>
<sequence>MGELGHPGAIAGPLQTVPQEVLAATRELAALGLLEEGEGGASASGAEGHYHKALAASQGKRDGWSVDRHKQVKSERQHRLMVYFKDWFQYRALEYGVVNLIKFYEFLILQMEEDPSVTFERRCYAELFEDYTREQQLHPVKAKRPWGDDRGQRGGKQGKNDKGGWTDTMSTFAVAPAPGRTVVIRIDNQCALRQRFDGHQAWGNLPFSIMYDIIVNFLRCKKRQQMGTSRTFLVPVWGQGRGRAPDPTWTLILSMPEVFKVVRKWRKGTHLFTAPALKGGGRSEWGPTRWNVVVVRVGPEPVTLPGWV</sequence>
<feature type="region of interest" description="Disordered" evidence="1">
    <location>
        <begin position="139"/>
        <end position="165"/>
    </location>
</feature>
<accession>A0AAE0BP54</accession>
<organism evidence="2 3">
    <name type="scientific">Cymbomonas tetramitiformis</name>
    <dbReference type="NCBI Taxonomy" id="36881"/>
    <lineage>
        <taxon>Eukaryota</taxon>
        <taxon>Viridiplantae</taxon>
        <taxon>Chlorophyta</taxon>
        <taxon>Pyramimonadophyceae</taxon>
        <taxon>Pyramimonadales</taxon>
        <taxon>Pyramimonadaceae</taxon>
        <taxon>Cymbomonas</taxon>
    </lineage>
</organism>
<evidence type="ECO:0000313" key="3">
    <source>
        <dbReference type="Proteomes" id="UP001190700"/>
    </source>
</evidence>
<dbReference type="AlphaFoldDB" id="A0AAE0BP54"/>
<feature type="compositionally biased region" description="Basic and acidic residues" evidence="1">
    <location>
        <begin position="145"/>
        <end position="164"/>
    </location>
</feature>
<reference evidence="2 3" key="1">
    <citation type="journal article" date="2015" name="Genome Biol. Evol.">
        <title>Comparative Genomics of a Bacterivorous Green Alga Reveals Evolutionary Causalities and Consequences of Phago-Mixotrophic Mode of Nutrition.</title>
        <authorList>
            <person name="Burns J.A."/>
            <person name="Paasch A."/>
            <person name="Narechania A."/>
            <person name="Kim E."/>
        </authorList>
    </citation>
    <scope>NUCLEOTIDE SEQUENCE [LARGE SCALE GENOMIC DNA]</scope>
    <source>
        <strain evidence="2 3">PLY_AMNH</strain>
    </source>
</reference>
<evidence type="ECO:0000256" key="1">
    <source>
        <dbReference type="SAM" id="MobiDB-lite"/>
    </source>
</evidence>
<name>A0AAE0BP54_9CHLO</name>
<comment type="caution">
    <text evidence="2">The sequence shown here is derived from an EMBL/GenBank/DDBJ whole genome shotgun (WGS) entry which is preliminary data.</text>
</comment>
<proteinExistence type="predicted"/>
<dbReference type="Proteomes" id="UP001190700">
    <property type="component" value="Unassembled WGS sequence"/>
</dbReference>
<protein>
    <submittedName>
        <fullName evidence="2">Uncharacterized protein</fullName>
    </submittedName>
</protein>
<dbReference type="EMBL" id="LGRX02033957">
    <property type="protein sequence ID" value="KAK3239315.1"/>
    <property type="molecule type" value="Genomic_DNA"/>
</dbReference>
<gene>
    <name evidence="2" type="ORF">CYMTET_50751</name>
</gene>
<keyword evidence="3" id="KW-1185">Reference proteome</keyword>